<dbReference type="SUPFAM" id="SSF52743">
    <property type="entry name" value="Subtilisin-like"/>
    <property type="match status" value="1"/>
</dbReference>
<dbReference type="Pfam" id="PF00082">
    <property type="entry name" value="Peptidase_S8"/>
    <property type="match status" value="1"/>
</dbReference>
<keyword evidence="1" id="KW-0720">Serine protease</keyword>
<evidence type="ECO:0000256" key="2">
    <source>
        <dbReference type="SAM" id="MobiDB-lite"/>
    </source>
</evidence>
<dbReference type="Gene3D" id="3.40.50.200">
    <property type="entry name" value="Peptidase S8/S53 domain"/>
    <property type="match status" value="1"/>
</dbReference>
<feature type="transmembrane region" description="Helical" evidence="3">
    <location>
        <begin position="329"/>
        <end position="356"/>
    </location>
</feature>
<comment type="similarity">
    <text evidence="1">Belongs to the peptidase S8 family.</text>
</comment>
<organism evidence="5 6">
    <name type="scientific">Microbacterium horticulturae</name>
    <dbReference type="NCBI Taxonomy" id="3028316"/>
    <lineage>
        <taxon>Bacteria</taxon>
        <taxon>Bacillati</taxon>
        <taxon>Actinomycetota</taxon>
        <taxon>Actinomycetes</taxon>
        <taxon>Micrococcales</taxon>
        <taxon>Microbacteriaceae</taxon>
        <taxon>Microbacterium</taxon>
    </lineage>
</organism>
<feature type="compositionally biased region" description="Low complexity" evidence="2">
    <location>
        <begin position="301"/>
        <end position="319"/>
    </location>
</feature>
<dbReference type="RefSeq" id="WP_275277590.1">
    <property type="nucleotide sequence ID" value="NZ_CP119108.1"/>
</dbReference>
<keyword evidence="3" id="KW-1133">Transmembrane helix</keyword>
<dbReference type="Proteomes" id="UP001214553">
    <property type="component" value="Chromosome"/>
</dbReference>
<keyword evidence="1" id="KW-0645">Protease</keyword>
<accession>A0ABY8BVP8</accession>
<evidence type="ECO:0000313" key="6">
    <source>
        <dbReference type="Proteomes" id="UP001214553"/>
    </source>
</evidence>
<feature type="domain" description="Peptidase S8/S53" evidence="4">
    <location>
        <begin position="29"/>
        <end position="261"/>
    </location>
</feature>
<keyword evidence="6" id="KW-1185">Reference proteome</keyword>
<dbReference type="InterPro" id="IPR000209">
    <property type="entry name" value="Peptidase_S8/S53_dom"/>
</dbReference>
<dbReference type="InterPro" id="IPR036852">
    <property type="entry name" value="Peptidase_S8/S53_dom_sf"/>
</dbReference>
<protein>
    <submittedName>
        <fullName evidence="5">S8 family serine peptidase</fullName>
    </submittedName>
</protein>
<keyword evidence="1" id="KW-0378">Hydrolase</keyword>
<evidence type="ECO:0000259" key="4">
    <source>
        <dbReference type="Pfam" id="PF00082"/>
    </source>
</evidence>
<dbReference type="PROSITE" id="PS51892">
    <property type="entry name" value="SUBTILASE"/>
    <property type="match status" value="1"/>
</dbReference>
<feature type="active site" description="Charge relay system" evidence="1">
    <location>
        <position position="44"/>
    </location>
</feature>
<reference evidence="5 6" key="1">
    <citation type="submission" date="2023-03" db="EMBL/GenBank/DDBJ databases">
        <title>Genome sequence of Microbacterium sp. KACC 23027.</title>
        <authorList>
            <person name="Kim S."/>
            <person name="Heo J."/>
            <person name="Kwon S.-W."/>
        </authorList>
    </citation>
    <scope>NUCLEOTIDE SEQUENCE [LARGE SCALE GENOMIC DNA]</scope>
    <source>
        <strain evidence="5 6">KACC 23027</strain>
    </source>
</reference>
<keyword evidence="3" id="KW-0472">Membrane</keyword>
<feature type="region of interest" description="Disordered" evidence="2">
    <location>
        <begin position="289"/>
        <end position="319"/>
    </location>
</feature>
<name>A0ABY8BVP8_9MICO</name>
<proteinExistence type="inferred from homology"/>
<evidence type="ECO:0000313" key="5">
    <source>
        <dbReference type="EMBL" id="WEG08260.1"/>
    </source>
</evidence>
<feature type="active site" description="Charge relay system" evidence="1">
    <location>
        <position position="3"/>
    </location>
</feature>
<sequence>MIDNQINPGLEVFQGAHLTVADEAICPDGEPVVSGQDVSDGASHGSDVTALLIGNGKGKGNVKGIAPKADVTFYAIGYDSSNCPGSADFDGRSATSEGIRRAVADGARIISISSADTLATAADDEEVAAALAAGVVIVAATPNSVKDAESKWPWSFNGVVSVNAFGKDGKIQEDQQVAGQPIGWKETTVVAPGANFPSVDWRSGSWSITGASLATPLTAGILAVAAQKYPDATGNQLIQSLIHNTRTEDHKLSRDGASGYGPVSLRHILQVDPATYPDVNPLMDKASGRPTAEQVAQGGVAASPTATPTPTQKAPTATPTVIASGGGGVMVPLLVGGGVILLLIVIAVIVIIVVAANRKKNNDVGGAV</sequence>
<keyword evidence="3" id="KW-0812">Transmembrane</keyword>
<dbReference type="EMBL" id="CP119108">
    <property type="protein sequence ID" value="WEG08260.1"/>
    <property type="molecule type" value="Genomic_DNA"/>
</dbReference>
<evidence type="ECO:0000256" key="3">
    <source>
        <dbReference type="SAM" id="Phobius"/>
    </source>
</evidence>
<feature type="active site" description="Charge relay system" evidence="1">
    <location>
        <position position="212"/>
    </location>
</feature>
<evidence type="ECO:0000256" key="1">
    <source>
        <dbReference type="PROSITE-ProRule" id="PRU01240"/>
    </source>
</evidence>
<gene>
    <name evidence="5" type="ORF">PU630_13590</name>
</gene>